<reference evidence="1" key="1">
    <citation type="journal article" date="2022" name="bioRxiv">
        <title>Sequencing and chromosome-scale assembly of the giantPleurodeles waltlgenome.</title>
        <authorList>
            <person name="Brown T."/>
            <person name="Elewa A."/>
            <person name="Iarovenko S."/>
            <person name="Subramanian E."/>
            <person name="Araus A.J."/>
            <person name="Petzold A."/>
            <person name="Susuki M."/>
            <person name="Suzuki K.-i.T."/>
            <person name="Hayashi T."/>
            <person name="Toyoda A."/>
            <person name="Oliveira C."/>
            <person name="Osipova E."/>
            <person name="Leigh N.D."/>
            <person name="Simon A."/>
            <person name="Yun M.H."/>
        </authorList>
    </citation>
    <scope>NUCLEOTIDE SEQUENCE</scope>
    <source>
        <strain evidence="1">20211129_DDA</strain>
        <tissue evidence="1">Liver</tissue>
    </source>
</reference>
<dbReference type="Gene3D" id="3.30.250.20">
    <property type="entry name" value="L1 transposable element, C-terminal domain"/>
    <property type="match status" value="1"/>
</dbReference>
<dbReference type="EMBL" id="JANPWB010000002">
    <property type="protein sequence ID" value="KAJ1206516.1"/>
    <property type="molecule type" value="Genomic_DNA"/>
</dbReference>
<gene>
    <name evidence="1" type="ORF">NDU88_001921</name>
</gene>
<name>A0AAV7W1E2_PLEWA</name>
<keyword evidence="2" id="KW-1185">Reference proteome</keyword>
<evidence type="ECO:0000313" key="1">
    <source>
        <dbReference type="EMBL" id="KAJ1206516.1"/>
    </source>
</evidence>
<proteinExistence type="predicted"/>
<dbReference type="AlphaFoldDB" id="A0AAV7W1E2"/>
<sequence>MEVQRLRGSYSKVKQQLSELEIKYALLLPVKMKVIDGEITHMFLSPEDAWTWLHTKGLPRDPPDSPSNEDWLVPKTRLRKGRSIKVRPTKDQVAAEQARTVSGAELHSMNTFTLLGNEHPLDQDRTRWLTFTDSWECPWSKCHPTARG</sequence>
<organism evidence="1 2">
    <name type="scientific">Pleurodeles waltl</name>
    <name type="common">Iberian ribbed newt</name>
    <dbReference type="NCBI Taxonomy" id="8319"/>
    <lineage>
        <taxon>Eukaryota</taxon>
        <taxon>Metazoa</taxon>
        <taxon>Chordata</taxon>
        <taxon>Craniata</taxon>
        <taxon>Vertebrata</taxon>
        <taxon>Euteleostomi</taxon>
        <taxon>Amphibia</taxon>
        <taxon>Batrachia</taxon>
        <taxon>Caudata</taxon>
        <taxon>Salamandroidea</taxon>
        <taxon>Salamandridae</taxon>
        <taxon>Pleurodelinae</taxon>
        <taxon>Pleurodeles</taxon>
    </lineage>
</organism>
<accession>A0AAV7W1E2</accession>
<dbReference type="Proteomes" id="UP001066276">
    <property type="component" value="Chromosome 1_2"/>
</dbReference>
<evidence type="ECO:0000313" key="2">
    <source>
        <dbReference type="Proteomes" id="UP001066276"/>
    </source>
</evidence>
<dbReference type="InterPro" id="IPR042566">
    <property type="entry name" value="L1_C"/>
</dbReference>
<comment type="caution">
    <text evidence="1">The sequence shown here is derived from an EMBL/GenBank/DDBJ whole genome shotgun (WGS) entry which is preliminary data.</text>
</comment>
<protein>
    <submittedName>
        <fullName evidence="1">Uncharacterized protein</fullName>
    </submittedName>
</protein>